<dbReference type="EMBL" id="SMYL01000001">
    <property type="protein sequence ID" value="TDK68622.1"/>
    <property type="molecule type" value="Genomic_DNA"/>
</dbReference>
<accession>A0A4R5W656</accession>
<dbReference type="Proteomes" id="UP000294829">
    <property type="component" value="Unassembled WGS sequence"/>
</dbReference>
<dbReference type="Pfam" id="PF04325">
    <property type="entry name" value="DUF465"/>
    <property type="match status" value="1"/>
</dbReference>
<dbReference type="InterPro" id="IPR007420">
    <property type="entry name" value="DUF465"/>
</dbReference>
<protein>
    <submittedName>
        <fullName evidence="1">DUF465 domain-containing protein</fullName>
    </submittedName>
</protein>
<name>A0A4R5W656_9BURK</name>
<sequence length="66" mass="7757">MNDHSEIQNRITLLKVEHRDLDIVIESLILAGHTDELQLQRLKKRKLQLKDHIKLLQMQLIPDVPA</sequence>
<keyword evidence="2" id="KW-1185">Reference proteome</keyword>
<gene>
    <name evidence="1" type="ORF">E2I14_03535</name>
</gene>
<dbReference type="AlphaFoldDB" id="A0A4R5W656"/>
<reference evidence="1 2" key="1">
    <citation type="submission" date="2019-03" db="EMBL/GenBank/DDBJ databases">
        <title>Sapientia aquatica gen. nov., sp. nov., isolated from a crater lake.</title>
        <authorList>
            <person name="Felfoldi T."/>
            <person name="Szabo A."/>
            <person name="Toth E."/>
            <person name="Schumann P."/>
            <person name="Keki Z."/>
            <person name="Marialigeti K."/>
            <person name="Mathe I."/>
        </authorList>
    </citation>
    <scope>NUCLEOTIDE SEQUENCE [LARGE SCALE GENOMIC DNA]</scope>
    <source>
        <strain evidence="1 2">SA-152</strain>
    </source>
</reference>
<dbReference type="RefSeq" id="WP_133325442.1">
    <property type="nucleotide sequence ID" value="NZ_SMYL01000001.1"/>
</dbReference>
<dbReference type="InterPro" id="IPR038444">
    <property type="entry name" value="DUF465_sf"/>
</dbReference>
<evidence type="ECO:0000313" key="1">
    <source>
        <dbReference type="EMBL" id="TDK68622.1"/>
    </source>
</evidence>
<comment type="caution">
    <text evidence="1">The sequence shown here is derived from an EMBL/GenBank/DDBJ whole genome shotgun (WGS) entry which is preliminary data.</text>
</comment>
<evidence type="ECO:0000313" key="2">
    <source>
        <dbReference type="Proteomes" id="UP000294829"/>
    </source>
</evidence>
<dbReference type="OrthoDB" id="5787087at2"/>
<organism evidence="1 2">
    <name type="scientific">Sapientia aquatica</name>
    <dbReference type="NCBI Taxonomy" id="1549640"/>
    <lineage>
        <taxon>Bacteria</taxon>
        <taxon>Pseudomonadati</taxon>
        <taxon>Pseudomonadota</taxon>
        <taxon>Betaproteobacteria</taxon>
        <taxon>Burkholderiales</taxon>
        <taxon>Oxalobacteraceae</taxon>
        <taxon>Sapientia</taxon>
    </lineage>
</organism>
<dbReference type="Gene3D" id="6.10.280.50">
    <property type="match status" value="1"/>
</dbReference>
<proteinExistence type="predicted"/>